<proteinExistence type="predicted"/>
<protein>
    <recommendedName>
        <fullName evidence="4">Integral membrane protein</fullName>
    </recommendedName>
</protein>
<feature type="transmembrane region" description="Helical" evidence="1">
    <location>
        <begin position="16"/>
        <end position="34"/>
    </location>
</feature>
<feature type="transmembrane region" description="Helical" evidence="1">
    <location>
        <begin position="118"/>
        <end position="137"/>
    </location>
</feature>
<dbReference type="EMBL" id="JQBL01000006">
    <property type="protein sequence ID" value="KRN50677.1"/>
    <property type="molecule type" value="Genomic_DNA"/>
</dbReference>
<comment type="caution">
    <text evidence="2">The sequence shown here is derived from an EMBL/GenBank/DDBJ whole genome shotgun (WGS) entry which is preliminary data.</text>
</comment>
<feature type="transmembrane region" description="Helical" evidence="1">
    <location>
        <begin position="40"/>
        <end position="58"/>
    </location>
</feature>
<organism evidence="2 3">
    <name type="scientific">Kandleria vitulina DSM 20405</name>
    <dbReference type="NCBI Taxonomy" id="1410657"/>
    <lineage>
        <taxon>Bacteria</taxon>
        <taxon>Bacillati</taxon>
        <taxon>Bacillota</taxon>
        <taxon>Erysipelotrichia</taxon>
        <taxon>Erysipelotrichales</taxon>
        <taxon>Coprobacillaceae</taxon>
        <taxon>Kandleria</taxon>
    </lineage>
</organism>
<gene>
    <name evidence="2" type="ORF">IV49_GL001759</name>
</gene>
<keyword evidence="1" id="KW-0472">Membrane</keyword>
<accession>A0A0R2HJY7</accession>
<evidence type="ECO:0000313" key="3">
    <source>
        <dbReference type="Proteomes" id="UP000051841"/>
    </source>
</evidence>
<dbReference type="Proteomes" id="UP000051841">
    <property type="component" value="Unassembled WGS sequence"/>
</dbReference>
<keyword evidence="1" id="KW-1133">Transmembrane helix</keyword>
<evidence type="ECO:0000313" key="2">
    <source>
        <dbReference type="EMBL" id="KRN50677.1"/>
    </source>
</evidence>
<sequence>MFHDFHLKKYMRSIDYNIYLVIFVFIGLLCLFFTHSLTNALPYIIGSAMFLYGPFHIVIGRVERVHYDMGRCLLFMILGGMILFQGNNALGVIGTIWALISLTNIAEDFNDMYPHDFSFIECVEIIISTVLALMLLWEPYHHFIFHVRVLGVEMIINALLRYKHNKRSG</sequence>
<keyword evidence="3" id="KW-1185">Reference proteome</keyword>
<reference evidence="2 3" key="1">
    <citation type="journal article" date="2015" name="Genome Announc.">
        <title>Expanding the biotechnology potential of lactobacilli through comparative genomics of 213 strains and associated genera.</title>
        <authorList>
            <person name="Sun Z."/>
            <person name="Harris H.M."/>
            <person name="McCann A."/>
            <person name="Guo C."/>
            <person name="Argimon S."/>
            <person name="Zhang W."/>
            <person name="Yang X."/>
            <person name="Jeffery I.B."/>
            <person name="Cooney J.C."/>
            <person name="Kagawa T.F."/>
            <person name="Liu W."/>
            <person name="Song Y."/>
            <person name="Salvetti E."/>
            <person name="Wrobel A."/>
            <person name="Rasinkangas P."/>
            <person name="Parkhill J."/>
            <person name="Rea M.C."/>
            <person name="O'Sullivan O."/>
            <person name="Ritari J."/>
            <person name="Douillard F.P."/>
            <person name="Paul Ross R."/>
            <person name="Yang R."/>
            <person name="Briner A.E."/>
            <person name="Felis G.E."/>
            <person name="de Vos W.M."/>
            <person name="Barrangou R."/>
            <person name="Klaenhammer T.R."/>
            <person name="Caufield P.W."/>
            <person name="Cui Y."/>
            <person name="Zhang H."/>
            <person name="O'Toole P.W."/>
        </authorList>
    </citation>
    <scope>NUCLEOTIDE SEQUENCE [LARGE SCALE GENOMIC DNA]</scope>
    <source>
        <strain evidence="2 3">DSM 20405</strain>
    </source>
</reference>
<dbReference type="PATRIC" id="fig|1410657.5.peg.1815"/>
<keyword evidence="1" id="KW-0812">Transmembrane</keyword>
<evidence type="ECO:0008006" key="4">
    <source>
        <dbReference type="Google" id="ProtNLM"/>
    </source>
</evidence>
<name>A0A0R2HJY7_9FIRM</name>
<dbReference type="RefSeq" id="WP_029070506.1">
    <property type="nucleotide sequence ID" value="NZ_JNKN01000006.1"/>
</dbReference>
<dbReference type="AlphaFoldDB" id="A0A0R2HJY7"/>
<evidence type="ECO:0000256" key="1">
    <source>
        <dbReference type="SAM" id="Phobius"/>
    </source>
</evidence>